<gene>
    <name evidence="3" type="ORF">PSYJA_40820</name>
</gene>
<dbReference type="EMBL" id="AEAH01003122">
    <property type="protein sequence ID" value="EGH34992.1"/>
    <property type="molecule type" value="Genomic_DNA"/>
</dbReference>
<dbReference type="Gene3D" id="3.40.50.720">
    <property type="entry name" value="NAD(P)-binding Rossmann-like Domain"/>
    <property type="match status" value="1"/>
</dbReference>
<comment type="similarity">
    <text evidence="1">Belongs to the short-chain dehydrogenases/reductases (SDR) family.</text>
</comment>
<proteinExistence type="inferred from homology"/>
<dbReference type="HOGENOM" id="CLU_2891298_0_0_6"/>
<keyword evidence="2" id="KW-0560">Oxidoreductase</keyword>
<dbReference type="AlphaFoldDB" id="F3FXQ0"/>
<dbReference type="InterPro" id="IPR036291">
    <property type="entry name" value="NAD(P)-bd_dom_sf"/>
</dbReference>
<feature type="non-terminal residue" evidence="3">
    <location>
        <position position="1"/>
    </location>
</feature>
<evidence type="ECO:0000313" key="3">
    <source>
        <dbReference type="EMBL" id="EGH34992.1"/>
    </source>
</evidence>
<name>F3FXQ0_PSESX</name>
<dbReference type="PANTHER" id="PTHR43669:SF3">
    <property type="entry name" value="ALCOHOL DEHYDROGENASE, PUTATIVE (AFU_ORTHOLOGUE AFUA_3G03445)-RELATED"/>
    <property type="match status" value="1"/>
</dbReference>
<evidence type="ECO:0000313" key="4">
    <source>
        <dbReference type="Proteomes" id="UP000004471"/>
    </source>
</evidence>
<comment type="caution">
    <text evidence="3">The sequence shown here is derived from an EMBL/GenBank/DDBJ whole genome shotgun (WGS) entry which is preliminary data.</text>
</comment>
<sequence>DILVANSGLQKDASIVDMSLEDWNTVINVNLTGQFLCARAALRQFIKQHERAREHVLGQLRC</sequence>
<evidence type="ECO:0000256" key="1">
    <source>
        <dbReference type="ARBA" id="ARBA00006484"/>
    </source>
</evidence>
<evidence type="ECO:0000256" key="2">
    <source>
        <dbReference type="ARBA" id="ARBA00023002"/>
    </source>
</evidence>
<reference evidence="3 4" key="1">
    <citation type="journal article" date="2011" name="PLoS Pathog.">
        <title>Dynamic evolution of pathogenicity revealed by sequencing and comparative genomics of 19 Pseudomonas syringae isolates.</title>
        <authorList>
            <person name="Baltrus D.A."/>
            <person name="Nishimura M.T."/>
            <person name="Romanchuk A."/>
            <person name="Chang J.H."/>
            <person name="Mukhtar M.S."/>
            <person name="Cherkis K."/>
            <person name="Roach J."/>
            <person name="Grant S.R."/>
            <person name="Jones C.D."/>
            <person name="Dangl J.L."/>
        </authorList>
    </citation>
    <scope>NUCLEOTIDE SEQUENCE [LARGE SCALE GENOMIC DNA]</scope>
    <source>
        <strain evidence="4">M301072PT</strain>
    </source>
</reference>
<dbReference type="Proteomes" id="UP000004471">
    <property type="component" value="Unassembled WGS sequence"/>
</dbReference>
<accession>F3FXQ0</accession>
<dbReference type="GO" id="GO:0016491">
    <property type="term" value="F:oxidoreductase activity"/>
    <property type="evidence" value="ECO:0007669"/>
    <property type="project" value="UniProtKB-KW"/>
</dbReference>
<feature type="non-terminal residue" evidence="3">
    <location>
        <position position="62"/>
    </location>
</feature>
<organism evidence="3 4">
    <name type="scientific">Pseudomonas syringae pv. japonica str. M301072</name>
    <dbReference type="NCBI Taxonomy" id="629262"/>
    <lineage>
        <taxon>Bacteria</taxon>
        <taxon>Pseudomonadati</taxon>
        <taxon>Pseudomonadota</taxon>
        <taxon>Gammaproteobacteria</taxon>
        <taxon>Pseudomonadales</taxon>
        <taxon>Pseudomonadaceae</taxon>
        <taxon>Pseudomonas</taxon>
        <taxon>Pseudomonas syringae</taxon>
    </lineage>
</organism>
<dbReference type="SUPFAM" id="SSF51735">
    <property type="entry name" value="NAD(P)-binding Rossmann-fold domains"/>
    <property type="match status" value="1"/>
</dbReference>
<dbReference type="InterPro" id="IPR002347">
    <property type="entry name" value="SDR_fam"/>
</dbReference>
<protein>
    <submittedName>
        <fullName evidence="3">Short-chain dehydrogenase/reductase SDR</fullName>
    </submittedName>
</protein>
<dbReference type="PANTHER" id="PTHR43669">
    <property type="entry name" value="5-KETO-D-GLUCONATE 5-REDUCTASE"/>
    <property type="match status" value="1"/>
</dbReference>
<dbReference type="Pfam" id="PF00106">
    <property type="entry name" value="adh_short"/>
    <property type="match status" value="1"/>
</dbReference>